<dbReference type="HAMAP" id="MF_00821">
    <property type="entry name" value="SecB"/>
    <property type="match status" value="1"/>
</dbReference>
<dbReference type="GO" id="GO:0051262">
    <property type="term" value="P:protein tetramerization"/>
    <property type="evidence" value="ECO:0007669"/>
    <property type="project" value="InterPro"/>
</dbReference>
<name>A0A2P5T2D6_9GAMM</name>
<dbReference type="GO" id="GO:0005737">
    <property type="term" value="C:cytoplasm"/>
    <property type="evidence" value="ECO:0007669"/>
    <property type="project" value="UniProtKB-SubCell"/>
</dbReference>
<evidence type="ECO:0000313" key="7">
    <source>
        <dbReference type="Proteomes" id="UP000295937"/>
    </source>
</evidence>
<dbReference type="InterPro" id="IPR003708">
    <property type="entry name" value="SecB"/>
</dbReference>
<protein>
    <recommendedName>
        <fullName evidence="5">Protein-export protein SecB</fullName>
    </recommendedName>
</protein>
<sequence>MSNYNINEIKFQINRIYVKDISFEAANTPKIFHKDWNSNFKLDVYTSSYQLSSKLFEVVLGLTVTASMDKDIAFICEVKQAGIFNTNSIHDSQIIYFLGVYCPTILFPYGSECISNLVTRGTFPQINLAPINFDDLFHKQSKGTLKKDN</sequence>
<dbReference type="Gene3D" id="3.10.420.10">
    <property type="entry name" value="SecB-like"/>
    <property type="match status" value="1"/>
</dbReference>
<dbReference type="GO" id="GO:0015031">
    <property type="term" value="P:protein transport"/>
    <property type="evidence" value="ECO:0007669"/>
    <property type="project" value="UniProtKB-UniRule"/>
</dbReference>
<comment type="subcellular location">
    <subcellularLocation>
        <location evidence="5">Cytoplasm</location>
    </subcellularLocation>
</comment>
<evidence type="ECO:0000256" key="4">
    <source>
        <dbReference type="ARBA" id="ARBA00023010"/>
    </source>
</evidence>
<evidence type="ECO:0000256" key="1">
    <source>
        <dbReference type="ARBA" id="ARBA00009990"/>
    </source>
</evidence>
<dbReference type="RefSeq" id="WP_136132139.1">
    <property type="nucleotide sequence ID" value="NZ_PDKR01000001.1"/>
</dbReference>
<keyword evidence="5" id="KW-0143">Chaperone</keyword>
<keyword evidence="4 5" id="KW-0811">Translocation</keyword>
<dbReference type="AlphaFoldDB" id="A0A2P5T2D6"/>
<keyword evidence="2 5" id="KW-0813">Transport</keyword>
<comment type="subunit">
    <text evidence="5">Homotetramer, a dimer of dimers. One homotetramer interacts with 1 SecA dimer.</text>
</comment>
<proteinExistence type="inferred from homology"/>
<dbReference type="PANTHER" id="PTHR36918:SF1">
    <property type="entry name" value="PROTEIN-EXPORT PROTEIN SECB"/>
    <property type="match status" value="1"/>
</dbReference>
<evidence type="ECO:0000256" key="3">
    <source>
        <dbReference type="ARBA" id="ARBA00022927"/>
    </source>
</evidence>
<gene>
    <name evidence="5" type="primary">secB</name>
    <name evidence="6" type="ORF">CRV09_00090</name>
</gene>
<evidence type="ECO:0000313" key="6">
    <source>
        <dbReference type="EMBL" id="PPI88710.1"/>
    </source>
</evidence>
<dbReference type="SUPFAM" id="SSF54611">
    <property type="entry name" value="SecB-like"/>
    <property type="match status" value="1"/>
</dbReference>
<keyword evidence="5" id="KW-0963">Cytoplasm</keyword>
<comment type="similarity">
    <text evidence="1 5">Belongs to the SecB family.</text>
</comment>
<dbReference type="InterPro" id="IPR035958">
    <property type="entry name" value="SecB-like_sf"/>
</dbReference>
<reference evidence="6 7" key="1">
    <citation type="journal article" date="2018" name="Genome Biol. Evol.">
        <title>Cladogenesis and Genomic Streamlining in Extracellular Endosymbionts of Tropical Stink Bugs.</title>
        <authorList>
            <person name="Otero-Bravo A."/>
            <person name="Goffredi S."/>
            <person name="Sabree Z.L."/>
        </authorList>
    </citation>
    <scope>NUCLEOTIDE SEQUENCE [LARGE SCALE GENOMIC DNA]</scope>
    <source>
        <strain evidence="6 7">SoEO</strain>
    </source>
</reference>
<evidence type="ECO:0000256" key="2">
    <source>
        <dbReference type="ARBA" id="ARBA00022448"/>
    </source>
</evidence>
<dbReference type="PRINTS" id="PR01594">
    <property type="entry name" value="SECBCHAPRONE"/>
</dbReference>
<dbReference type="OrthoDB" id="9795145at2"/>
<organism evidence="6 7">
    <name type="scientific">Candidatus Pantoea edessiphila</name>
    <dbReference type="NCBI Taxonomy" id="2044610"/>
    <lineage>
        <taxon>Bacteria</taxon>
        <taxon>Pseudomonadati</taxon>
        <taxon>Pseudomonadota</taxon>
        <taxon>Gammaproteobacteria</taxon>
        <taxon>Enterobacterales</taxon>
        <taxon>Erwiniaceae</taxon>
        <taxon>Pantoea</taxon>
    </lineage>
</organism>
<dbReference type="Pfam" id="PF02556">
    <property type="entry name" value="SecB"/>
    <property type="match status" value="1"/>
</dbReference>
<accession>A0A2P5T2D6</accession>
<comment type="caution">
    <text evidence="6">The sequence shown here is derived from an EMBL/GenBank/DDBJ whole genome shotgun (WGS) entry which is preliminary data.</text>
</comment>
<dbReference type="Proteomes" id="UP000295937">
    <property type="component" value="Unassembled WGS sequence"/>
</dbReference>
<dbReference type="NCBIfam" id="NF004393">
    <property type="entry name" value="PRK05751.1-4"/>
    <property type="match status" value="1"/>
</dbReference>
<evidence type="ECO:0000256" key="5">
    <source>
        <dbReference type="HAMAP-Rule" id="MF_00821"/>
    </source>
</evidence>
<dbReference type="EMBL" id="PDKR01000001">
    <property type="protein sequence ID" value="PPI88710.1"/>
    <property type="molecule type" value="Genomic_DNA"/>
</dbReference>
<dbReference type="PANTHER" id="PTHR36918">
    <property type="match status" value="1"/>
</dbReference>
<keyword evidence="3 5" id="KW-0653">Protein transport</keyword>
<dbReference type="NCBIfam" id="TIGR00809">
    <property type="entry name" value="secB"/>
    <property type="match status" value="1"/>
</dbReference>
<dbReference type="GO" id="GO:0006457">
    <property type="term" value="P:protein folding"/>
    <property type="evidence" value="ECO:0007669"/>
    <property type="project" value="UniProtKB-UniRule"/>
</dbReference>
<dbReference type="GO" id="GO:0051082">
    <property type="term" value="F:unfolded protein binding"/>
    <property type="evidence" value="ECO:0007669"/>
    <property type="project" value="InterPro"/>
</dbReference>
<comment type="function">
    <text evidence="5">One of the proteins required for the normal export of preproteins out of the cell cytoplasm. It is a molecular chaperone that binds to a subset of precursor proteins, maintaining them in a translocation-competent state. It also specifically binds to its receptor SecA.</text>
</comment>